<dbReference type="SUPFAM" id="SSF46689">
    <property type="entry name" value="Homeodomain-like"/>
    <property type="match status" value="1"/>
</dbReference>
<gene>
    <name evidence="10" type="ORF">DPMN_090309</name>
</gene>
<comment type="subcellular location">
    <subcellularLocation>
        <location evidence="1 6 7">Nucleus</location>
    </subcellularLocation>
</comment>
<dbReference type="Proteomes" id="UP000828390">
    <property type="component" value="Unassembled WGS sequence"/>
</dbReference>
<dbReference type="FunFam" id="1.10.10.60:FF:000223">
    <property type="entry name" value="Goosecoid homeobox 2"/>
    <property type="match status" value="1"/>
</dbReference>
<evidence type="ECO:0000256" key="4">
    <source>
        <dbReference type="ARBA" id="ARBA00023155"/>
    </source>
</evidence>
<evidence type="ECO:0000256" key="7">
    <source>
        <dbReference type="RuleBase" id="RU000682"/>
    </source>
</evidence>
<dbReference type="GO" id="GO:0005634">
    <property type="term" value="C:nucleus"/>
    <property type="evidence" value="ECO:0007669"/>
    <property type="project" value="UniProtKB-SubCell"/>
</dbReference>
<evidence type="ECO:0000256" key="2">
    <source>
        <dbReference type="ARBA" id="ARBA00006503"/>
    </source>
</evidence>
<name>A0A9D4KXH1_DREPO</name>
<evidence type="ECO:0000256" key="3">
    <source>
        <dbReference type="ARBA" id="ARBA00023125"/>
    </source>
</evidence>
<dbReference type="PANTHER" id="PTHR24329:SF516">
    <property type="entry name" value="HOMEOBOX PROTEIN GOOSECOID"/>
    <property type="match status" value="1"/>
</dbReference>
<feature type="compositionally biased region" description="Low complexity" evidence="8">
    <location>
        <begin position="94"/>
        <end position="103"/>
    </location>
</feature>
<evidence type="ECO:0000256" key="1">
    <source>
        <dbReference type="ARBA" id="ARBA00004123"/>
    </source>
</evidence>
<dbReference type="Pfam" id="PF00046">
    <property type="entry name" value="Homeodomain"/>
    <property type="match status" value="1"/>
</dbReference>
<keyword evidence="4 6" id="KW-0371">Homeobox</keyword>
<dbReference type="GO" id="GO:0000981">
    <property type="term" value="F:DNA-binding transcription factor activity, RNA polymerase II-specific"/>
    <property type="evidence" value="ECO:0007669"/>
    <property type="project" value="InterPro"/>
</dbReference>
<dbReference type="Gene3D" id="1.10.10.60">
    <property type="entry name" value="Homeodomain-like"/>
    <property type="match status" value="1"/>
</dbReference>
<accession>A0A9D4KXH1</accession>
<dbReference type="AlphaFoldDB" id="A0A9D4KXH1"/>
<dbReference type="InterPro" id="IPR001356">
    <property type="entry name" value="HD"/>
</dbReference>
<feature type="compositionally biased region" description="Polar residues" evidence="8">
    <location>
        <begin position="273"/>
        <end position="293"/>
    </location>
</feature>
<reference evidence="10" key="1">
    <citation type="journal article" date="2019" name="bioRxiv">
        <title>The Genome of the Zebra Mussel, Dreissena polymorpha: A Resource for Invasive Species Research.</title>
        <authorList>
            <person name="McCartney M.A."/>
            <person name="Auch B."/>
            <person name="Kono T."/>
            <person name="Mallez S."/>
            <person name="Zhang Y."/>
            <person name="Obille A."/>
            <person name="Becker A."/>
            <person name="Abrahante J.E."/>
            <person name="Garbe J."/>
            <person name="Badalamenti J.P."/>
            <person name="Herman A."/>
            <person name="Mangelson H."/>
            <person name="Liachko I."/>
            <person name="Sullivan S."/>
            <person name="Sone E.D."/>
            <person name="Koren S."/>
            <person name="Silverstein K.A.T."/>
            <person name="Beckman K.B."/>
            <person name="Gohl D.M."/>
        </authorList>
    </citation>
    <scope>NUCLEOTIDE SEQUENCE</scope>
    <source>
        <strain evidence="10">Duluth1</strain>
        <tissue evidence="10">Whole animal</tissue>
    </source>
</reference>
<reference evidence="10" key="2">
    <citation type="submission" date="2020-11" db="EMBL/GenBank/DDBJ databases">
        <authorList>
            <person name="McCartney M.A."/>
            <person name="Auch B."/>
            <person name="Kono T."/>
            <person name="Mallez S."/>
            <person name="Becker A."/>
            <person name="Gohl D.M."/>
            <person name="Silverstein K.A.T."/>
            <person name="Koren S."/>
            <person name="Bechman K.B."/>
            <person name="Herman A."/>
            <person name="Abrahante J.E."/>
            <person name="Garbe J."/>
        </authorList>
    </citation>
    <scope>NUCLEOTIDE SEQUENCE</scope>
    <source>
        <strain evidence="10">Duluth1</strain>
        <tissue evidence="10">Whole animal</tissue>
    </source>
</reference>
<feature type="domain" description="Homeobox" evidence="9">
    <location>
        <begin position="164"/>
        <end position="224"/>
    </location>
</feature>
<dbReference type="CDD" id="cd00086">
    <property type="entry name" value="homeodomain"/>
    <property type="match status" value="1"/>
</dbReference>
<sequence>MMHHLPLGLYYSPEQLKNFYNTEQLKMLYGSEHLKSFYGHEHLKALYNHEHFKTLCNAEAQLKSLVSQEHMKSLSGSPEAIGKSLPTSPLMAGSPPTSSPSASSMFSIDNILSQSRPMLTHRPTPTYPYPYPPVPQLAPEMFAAVYHPLQSFLSPMELMRAGQKRKRRHRTIFTEEQLEELETTFNKTHYPDVLLREELAMKVDLKEERVEVWFKNRRAKWRKTKREEEAARRSEETKRKPSHATSGLSSSAAQESERVHVDVCEDREIASDNEATAVSEISYSSKGNRNDSYCESDVSSPSSPSNLDCNPASGDEQDLSHDRSREGSSS</sequence>
<feature type="compositionally biased region" description="Basic and acidic residues" evidence="8">
    <location>
        <begin position="255"/>
        <end position="270"/>
    </location>
</feature>
<keyword evidence="5 6" id="KW-0539">Nucleus</keyword>
<feature type="region of interest" description="Disordered" evidence="8">
    <location>
        <begin position="224"/>
        <end position="330"/>
    </location>
</feature>
<dbReference type="EMBL" id="JAIWYP010000003">
    <property type="protein sequence ID" value="KAH3847973.1"/>
    <property type="molecule type" value="Genomic_DNA"/>
</dbReference>
<dbReference type="PANTHER" id="PTHR24329">
    <property type="entry name" value="HOMEOBOX PROTEIN ARISTALESS"/>
    <property type="match status" value="1"/>
</dbReference>
<dbReference type="InterPro" id="IPR017970">
    <property type="entry name" value="Homeobox_CS"/>
</dbReference>
<comment type="caution">
    <text evidence="10">The sequence shown here is derived from an EMBL/GenBank/DDBJ whole genome shotgun (WGS) entry which is preliminary data.</text>
</comment>
<protein>
    <recommendedName>
        <fullName evidence="9">Homeobox domain-containing protein</fullName>
    </recommendedName>
</protein>
<dbReference type="PROSITE" id="PS00027">
    <property type="entry name" value="HOMEOBOX_1"/>
    <property type="match status" value="1"/>
</dbReference>
<comment type="similarity">
    <text evidence="2">Belongs to the paired homeobox family. Bicoid subfamily.</text>
</comment>
<evidence type="ECO:0000256" key="8">
    <source>
        <dbReference type="SAM" id="MobiDB-lite"/>
    </source>
</evidence>
<dbReference type="InterPro" id="IPR050649">
    <property type="entry name" value="Paired_Homeobox_TFs"/>
</dbReference>
<dbReference type="GO" id="GO:0000977">
    <property type="term" value="F:RNA polymerase II transcription regulatory region sequence-specific DNA binding"/>
    <property type="evidence" value="ECO:0007669"/>
    <property type="project" value="TreeGrafter"/>
</dbReference>
<dbReference type="PROSITE" id="PS50071">
    <property type="entry name" value="HOMEOBOX_2"/>
    <property type="match status" value="1"/>
</dbReference>
<keyword evidence="11" id="KW-1185">Reference proteome</keyword>
<evidence type="ECO:0000256" key="6">
    <source>
        <dbReference type="PROSITE-ProRule" id="PRU00108"/>
    </source>
</evidence>
<dbReference type="OrthoDB" id="6159439at2759"/>
<organism evidence="10 11">
    <name type="scientific">Dreissena polymorpha</name>
    <name type="common">Zebra mussel</name>
    <name type="synonym">Mytilus polymorpha</name>
    <dbReference type="NCBI Taxonomy" id="45954"/>
    <lineage>
        <taxon>Eukaryota</taxon>
        <taxon>Metazoa</taxon>
        <taxon>Spiralia</taxon>
        <taxon>Lophotrochozoa</taxon>
        <taxon>Mollusca</taxon>
        <taxon>Bivalvia</taxon>
        <taxon>Autobranchia</taxon>
        <taxon>Heteroconchia</taxon>
        <taxon>Euheterodonta</taxon>
        <taxon>Imparidentia</taxon>
        <taxon>Neoheterodontei</taxon>
        <taxon>Myida</taxon>
        <taxon>Dreissenoidea</taxon>
        <taxon>Dreissenidae</taxon>
        <taxon>Dreissena</taxon>
    </lineage>
</organism>
<feature type="compositionally biased region" description="Basic and acidic residues" evidence="8">
    <location>
        <begin position="318"/>
        <end position="330"/>
    </location>
</feature>
<evidence type="ECO:0000313" key="10">
    <source>
        <dbReference type="EMBL" id="KAH3847973.1"/>
    </source>
</evidence>
<dbReference type="InterPro" id="IPR009057">
    <property type="entry name" value="Homeodomain-like_sf"/>
</dbReference>
<feature type="compositionally biased region" description="Basic and acidic residues" evidence="8">
    <location>
        <begin position="225"/>
        <end position="239"/>
    </location>
</feature>
<evidence type="ECO:0000256" key="5">
    <source>
        <dbReference type="ARBA" id="ARBA00023242"/>
    </source>
</evidence>
<feature type="DNA-binding region" description="Homeobox" evidence="6">
    <location>
        <begin position="166"/>
        <end position="225"/>
    </location>
</feature>
<dbReference type="SMART" id="SM00389">
    <property type="entry name" value="HOX"/>
    <property type="match status" value="1"/>
</dbReference>
<evidence type="ECO:0000313" key="11">
    <source>
        <dbReference type="Proteomes" id="UP000828390"/>
    </source>
</evidence>
<proteinExistence type="inferred from homology"/>
<feature type="compositionally biased region" description="Polar residues" evidence="8">
    <location>
        <begin position="243"/>
        <end position="254"/>
    </location>
</feature>
<evidence type="ECO:0000259" key="9">
    <source>
        <dbReference type="PROSITE" id="PS50071"/>
    </source>
</evidence>
<keyword evidence="3 6" id="KW-0238">DNA-binding</keyword>
<feature type="region of interest" description="Disordered" evidence="8">
    <location>
        <begin position="69"/>
        <end position="103"/>
    </location>
</feature>